<comment type="subcellular location">
    <subcellularLocation>
        <location evidence="1">Cell membrane</location>
        <topology evidence="1">Multi-pass membrane protein</topology>
    </subcellularLocation>
</comment>
<feature type="transmembrane region" description="Helical" evidence="21">
    <location>
        <begin position="466"/>
        <end position="487"/>
    </location>
</feature>
<dbReference type="GO" id="GO:0005886">
    <property type="term" value="C:plasma membrane"/>
    <property type="evidence" value="ECO:0007669"/>
    <property type="project" value="UniProtKB-SubCell"/>
</dbReference>
<evidence type="ECO:0000256" key="18">
    <source>
        <dbReference type="ARBA" id="ARBA00023136"/>
    </source>
</evidence>
<dbReference type="InterPro" id="IPR008250">
    <property type="entry name" value="ATPase_P-typ_transduc_dom_A_sf"/>
</dbReference>
<dbReference type="AlphaFoldDB" id="A0A1G6B9U9"/>
<dbReference type="EMBL" id="FMXO01000004">
    <property type="protein sequence ID" value="SDB17408.1"/>
    <property type="molecule type" value="Genomic_DNA"/>
</dbReference>
<evidence type="ECO:0000256" key="20">
    <source>
        <dbReference type="ARBA" id="ARBA00049289"/>
    </source>
</evidence>
<dbReference type="NCBIfam" id="TIGR01494">
    <property type="entry name" value="ATPase_P-type"/>
    <property type="match status" value="1"/>
</dbReference>
<dbReference type="InterPro" id="IPR023298">
    <property type="entry name" value="ATPase_P-typ_TM_dom_sf"/>
</dbReference>
<feature type="transmembrane region" description="Helical" evidence="21">
    <location>
        <begin position="175"/>
        <end position="193"/>
    </location>
</feature>
<keyword evidence="24" id="KW-1185">Reference proteome</keyword>
<dbReference type="GO" id="GO:0005507">
    <property type="term" value="F:copper ion binding"/>
    <property type="evidence" value="ECO:0007669"/>
    <property type="project" value="InterPro"/>
</dbReference>
<evidence type="ECO:0000313" key="24">
    <source>
        <dbReference type="Proteomes" id="UP000198771"/>
    </source>
</evidence>
<feature type="domain" description="HMA" evidence="22">
    <location>
        <begin position="15"/>
        <end position="81"/>
    </location>
</feature>
<dbReference type="PRINTS" id="PR00119">
    <property type="entry name" value="CATATPASE"/>
</dbReference>
<feature type="transmembrane region" description="Helical" evidence="21">
    <location>
        <begin position="285"/>
        <end position="303"/>
    </location>
</feature>
<comment type="similarity">
    <text evidence="2 21">Belongs to the cation transport ATPase (P-type) (TC 3.A.3) family. Type IB subfamily.</text>
</comment>
<dbReference type="SUPFAM" id="SSF55008">
    <property type="entry name" value="HMA, heavy metal-associated domain"/>
    <property type="match status" value="2"/>
</dbReference>
<dbReference type="Pfam" id="PF00702">
    <property type="entry name" value="Hydrolase"/>
    <property type="match status" value="1"/>
</dbReference>
<evidence type="ECO:0000256" key="1">
    <source>
        <dbReference type="ARBA" id="ARBA00004651"/>
    </source>
</evidence>
<dbReference type="Gene3D" id="3.40.50.1000">
    <property type="entry name" value="HAD superfamily/HAD-like"/>
    <property type="match status" value="1"/>
</dbReference>
<dbReference type="InterPro" id="IPR017969">
    <property type="entry name" value="Heavy-metal-associated_CS"/>
</dbReference>
<dbReference type="STRING" id="617002.SAMN05660653_00829"/>
<feature type="transmembrane region" description="Helical" evidence="21">
    <location>
        <begin position="253"/>
        <end position="273"/>
    </location>
</feature>
<evidence type="ECO:0000256" key="11">
    <source>
        <dbReference type="ARBA" id="ARBA00022796"/>
    </source>
</evidence>
<dbReference type="OrthoDB" id="9763278at2"/>
<evidence type="ECO:0000256" key="8">
    <source>
        <dbReference type="ARBA" id="ARBA00022723"/>
    </source>
</evidence>
<evidence type="ECO:0000256" key="16">
    <source>
        <dbReference type="ARBA" id="ARBA00023008"/>
    </source>
</evidence>
<dbReference type="SUPFAM" id="SSF81653">
    <property type="entry name" value="Calcium ATPase, transduction domain A"/>
    <property type="match status" value="1"/>
</dbReference>
<evidence type="ECO:0000256" key="5">
    <source>
        <dbReference type="ARBA" id="ARBA00022475"/>
    </source>
</evidence>
<dbReference type="RefSeq" id="WP_092117523.1">
    <property type="nucleotide sequence ID" value="NZ_FMXO01000004.1"/>
</dbReference>
<dbReference type="Proteomes" id="UP000198771">
    <property type="component" value="Unassembled WGS sequence"/>
</dbReference>
<dbReference type="FunFam" id="2.70.150.10:FF:000020">
    <property type="entry name" value="Copper-exporting P-type ATPase A"/>
    <property type="match status" value="1"/>
</dbReference>
<dbReference type="NCBIfam" id="TIGR01525">
    <property type="entry name" value="ATPase-IB_hvy"/>
    <property type="match status" value="1"/>
</dbReference>
<dbReference type="SUPFAM" id="SSF81665">
    <property type="entry name" value="Calcium ATPase, transmembrane domain M"/>
    <property type="match status" value="1"/>
</dbReference>
<evidence type="ECO:0000256" key="6">
    <source>
        <dbReference type="ARBA" id="ARBA00022553"/>
    </source>
</evidence>
<dbReference type="PROSITE" id="PS01229">
    <property type="entry name" value="COF_2"/>
    <property type="match status" value="1"/>
</dbReference>
<dbReference type="PRINTS" id="PR00943">
    <property type="entry name" value="CUATPASE"/>
</dbReference>
<keyword evidence="13" id="KW-0460">Magnesium</keyword>
<evidence type="ECO:0000256" key="9">
    <source>
        <dbReference type="ARBA" id="ARBA00022737"/>
    </source>
</evidence>
<accession>A0A1G6B9U9</accession>
<feature type="transmembrane region" description="Helical" evidence="21">
    <location>
        <begin position="213"/>
        <end position="232"/>
    </location>
</feature>
<evidence type="ECO:0000256" key="10">
    <source>
        <dbReference type="ARBA" id="ARBA00022741"/>
    </source>
</evidence>
<evidence type="ECO:0000256" key="7">
    <source>
        <dbReference type="ARBA" id="ARBA00022692"/>
    </source>
</evidence>
<keyword evidence="6" id="KW-0597">Phosphoprotein</keyword>
<dbReference type="InterPro" id="IPR059000">
    <property type="entry name" value="ATPase_P-type_domA"/>
</dbReference>
<dbReference type="InterPro" id="IPR023214">
    <property type="entry name" value="HAD_sf"/>
</dbReference>
<keyword evidence="14" id="KW-1278">Translocase</keyword>
<dbReference type="InterPro" id="IPR018303">
    <property type="entry name" value="ATPase_P-typ_P_site"/>
</dbReference>
<evidence type="ECO:0000259" key="22">
    <source>
        <dbReference type="PROSITE" id="PS50846"/>
    </source>
</evidence>
<feature type="transmembrane region" description="Helical" evidence="21">
    <location>
        <begin position="437"/>
        <end position="460"/>
    </location>
</feature>
<dbReference type="SUPFAM" id="SSF56784">
    <property type="entry name" value="HAD-like"/>
    <property type="match status" value="1"/>
</dbReference>
<dbReference type="PROSITE" id="PS01047">
    <property type="entry name" value="HMA_1"/>
    <property type="match status" value="2"/>
</dbReference>
<dbReference type="Pfam" id="PF00122">
    <property type="entry name" value="E1-E2_ATPase"/>
    <property type="match status" value="1"/>
</dbReference>
<organism evidence="23 24">
    <name type="scientific">Desulfonatronum thiosulfatophilum</name>
    <dbReference type="NCBI Taxonomy" id="617002"/>
    <lineage>
        <taxon>Bacteria</taxon>
        <taxon>Pseudomonadati</taxon>
        <taxon>Thermodesulfobacteriota</taxon>
        <taxon>Desulfovibrionia</taxon>
        <taxon>Desulfovibrionales</taxon>
        <taxon>Desulfonatronaceae</taxon>
        <taxon>Desulfonatronum</taxon>
    </lineage>
</organism>
<evidence type="ECO:0000256" key="4">
    <source>
        <dbReference type="ARBA" id="ARBA00022448"/>
    </source>
</evidence>
<keyword evidence="15 21" id="KW-1133">Transmembrane helix</keyword>
<evidence type="ECO:0000256" key="3">
    <source>
        <dbReference type="ARBA" id="ARBA00012517"/>
    </source>
</evidence>
<protein>
    <recommendedName>
        <fullName evidence="3">P-type Cu(+) transporter</fullName>
        <ecNumber evidence="3">7.2.2.8</ecNumber>
    </recommendedName>
    <alternativeName>
        <fullName evidence="19">Cu(+)-exporting ATPase</fullName>
    </alternativeName>
</protein>
<dbReference type="InterPro" id="IPR023299">
    <property type="entry name" value="ATPase_P-typ_cyto_dom_N"/>
</dbReference>
<dbReference type="CDD" id="cd02094">
    <property type="entry name" value="P-type_ATPase_Cu-like"/>
    <property type="match status" value="1"/>
</dbReference>
<evidence type="ECO:0000256" key="17">
    <source>
        <dbReference type="ARBA" id="ARBA00023065"/>
    </source>
</evidence>
<dbReference type="GO" id="GO:0140581">
    <property type="term" value="F:P-type monovalent copper transporter activity"/>
    <property type="evidence" value="ECO:0007669"/>
    <property type="project" value="UniProtKB-EC"/>
</dbReference>
<dbReference type="InterPro" id="IPR036163">
    <property type="entry name" value="HMA_dom_sf"/>
</dbReference>
<dbReference type="FunFam" id="3.40.50.1000:FF:000144">
    <property type="entry name" value="copper-transporting ATPase 1 isoform X2"/>
    <property type="match status" value="1"/>
</dbReference>
<keyword evidence="17" id="KW-0406">Ion transport</keyword>
<keyword evidence="8 21" id="KW-0479">Metal-binding</keyword>
<keyword evidence="7 21" id="KW-0812">Transmembrane</keyword>
<dbReference type="PROSITE" id="PS50846">
    <property type="entry name" value="HMA_2"/>
    <property type="match status" value="2"/>
</dbReference>
<dbReference type="Gene3D" id="3.30.70.100">
    <property type="match status" value="2"/>
</dbReference>
<dbReference type="FunFam" id="3.30.70.100:FF:000005">
    <property type="entry name" value="Copper-exporting P-type ATPase A"/>
    <property type="match status" value="2"/>
</dbReference>
<evidence type="ECO:0000256" key="21">
    <source>
        <dbReference type="RuleBase" id="RU362081"/>
    </source>
</evidence>
<feature type="domain" description="HMA" evidence="22">
    <location>
        <begin position="87"/>
        <end position="153"/>
    </location>
</feature>
<dbReference type="InterPro" id="IPR006121">
    <property type="entry name" value="HMA_dom"/>
</dbReference>
<dbReference type="GO" id="GO:0043682">
    <property type="term" value="F:P-type divalent copper transporter activity"/>
    <property type="evidence" value="ECO:0007669"/>
    <property type="project" value="TreeGrafter"/>
</dbReference>
<dbReference type="SFLD" id="SFLDS00003">
    <property type="entry name" value="Haloacid_Dehalogenase"/>
    <property type="match status" value="1"/>
</dbReference>
<evidence type="ECO:0000313" key="23">
    <source>
        <dbReference type="EMBL" id="SDB17408.1"/>
    </source>
</evidence>
<keyword evidence="18 21" id="KW-0472">Membrane</keyword>
<keyword evidence="5 21" id="KW-1003">Cell membrane</keyword>
<evidence type="ECO:0000256" key="12">
    <source>
        <dbReference type="ARBA" id="ARBA00022840"/>
    </source>
</evidence>
<dbReference type="NCBIfam" id="TIGR00003">
    <property type="entry name" value="copper ion binding protein"/>
    <property type="match status" value="2"/>
</dbReference>
<dbReference type="InterPro" id="IPR036412">
    <property type="entry name" value="HAD-like_sf"/>
</dbReference>
<dbReference type="PANTHER" id="PTHR43520:SF8">
    <property type="entry name" value="P-TYPE CU(+) TRANSPORTER"/>
    <property type="match status" value="1"/>
</dbReference>
<dbReference type="SFLD" id="SFLDG00002">
    <property type="entry name" value="C1.7:_P-type_atpase_like"/>
    <property type="match status" value="1"/>
</dbReference>
<keyword evidence="9" id="KW-0677">Repeat</keyword>
<dbReference type="NCBIfam" id="TIGR01511">
    <property type="entry name" value="ATPase-IB1_Cu"/>
    <property type="match status" value="1"/>
</dbReference>
<dbReference type="PRINTS" id="PR00942">
    <property type="entry name" value="CUATPASEI"/>
</dbReference>
<keyword evidence="10 21" id="KW-0547">Nucleotide-binding</keyword>
<gene>
    <name evidence="23" type="ORF">SAMN05660653_00829</name>
</gene>
<keyword evidence="11" id="KW-0187">Copper transport</keyword>
<evidence type="ECO:0000256" key="14">
    <source>
        <dbReference type="ARBA" id="ARBA00022967"/>
    </source>
</evidence>
<evidence type="ECO:0000256" key="15">
    <source>
        <dbReference type="ARBA" id="ARBA00022989"/>
    </source>
</evidence>
<dbReference type="PANTHER" id="PTHR43520">
    <property type="entry name" value="ATP7, ISOFORM B"/>
    <property type="match status" value="1"/>
</dbReference>
<keyword evidence="4" id="KW-0813">Transport</keyword>
<sequence length="840" mass="89314">MIPEPEVRLDAQQSRRSEYAVQGMTCAACVRRVENAVSELPGVRTVSVNLATETMSVEWDSEALQPEKIVSAVEEAGYGLRSKTDDGLIELGIRDMTCAACVHRVESAVSSLEGVEEATVNLASETAQVRFRPEKVNLQAIMEAIREAGYEAFLRESGPESLADVQRKEMMERLAALRLKLLLATFFSVPLFIVSMGEMVGLPMPGFLSPHHAPLSFALTQFLLTLPVVWAGREFYLRGFPNLWKRVPNMDSLIAVGTGAAVVYSTWNLLEIALGHEAMSRAMDLYFESGAVIITLVLLGKYLETRSKARTSDAIRQLMALTPNTATRVRDGRRESIPLEQIRPGDVLLVKPGERIPADGRLTEGQSSVDESMLTGESFPVAKKEGDPLIGGTLNGHGSISMTAERVGKDTVLARIIRLVQEAQGSKAPIARMVDQLSLYFVPTVIVIAVVSGLSWYFIGNEPFTFALRIFIAVLVIACPCAMGLATPTAIMVGTGRGAQLGVLIKGGEALETARGIQAVILDKTGTLTEGRPAVTDIVLLPDQSISEDELLRLAAGAEADSEHPLAAAVVRSAEERGLEAPQAGDFLYVPGQGIQALVDGRTLLLGNDKLFEANAIAGRDAAVLGDVRDRLAGEGKTPLLVAVDGVAAGILAVADRIKPEAGQVVANLKAMGLRVVMLTGDNARTAGAIALQAGIDEVRAEVLPENKAEMVDRLQAQGLKVAMVGDGVNDAPALAKADLGIAMGTGIDVAMESGDMVLMSGNLNGLITALTLSRAVVRNIKQNLFWAFAYNVLGIPVAAGLLYAFGGPTLSPMIAGGAMAMSSVSVVSNALRLRFFQPS</sequence>
<name>A0A1G6B9U9_9BACT</name>
<dbReference type="CDD" id="cd00371">
    <property type="entry name" value="HMA"/>
    <property type="match status" value="2"/>
</dbReference>
<dbReference type="Pfam" id="PF00403">
    <property type="entry name" value="HMA"/>
    <property type="match status" value="2"/>
</dbReference>
<dbReference type="GO" id="GO:0060003">
    <property type="term" value="P:copper ion export"/>
    <property type="evidence" value="ECO:0007669"/>
    <property type="project" value="UniProtKB-ARBA"/>
</dbReference>
<comment type="catalytic activity">
    <reaction evidence="20">
        <text>Cu(+)(in) + ATP + H2O = Cu(+)(out) + ADP + phosphate + H(+)</text>
        <dbReference type="Rhea" id="RHEA:25792"/>
        <dbReference type="ChEBI" id="CHEBI:15377"/>
        <dbReference type="ChEBI" id="CHEBI:15378"/>
        <dbReference type="ChEBI" id="CHEBI:30616"/>
        <dbReference type="ChEBI" id="CHEBI:43474"/>
        <dbReference type="ChEBI" id="CHEBI:49552"/>
        <dbReference type="ChEBI" id="CHEBI:456216"/>
        <dbReference type="EC" id="7.2.2.8"/>
    </reaction>
</comment>
<reference evidence="23 24" key="1">
    <citation type="submission" date="2016-10" db="EMBL/GenBank/DDBJ databases">
        <authorList>
            <person name="de Groot N.N."/>
        </authorList>
    </citation>
    <scope>NUCLEOTIDE SEQUENCE [LARGE SCALE GENOMIC DNA]</scope>
    <source>
        <strain evidence="23 24">ASO4-2</strain>
    </source>
</reference>
<keyword evidence="12 21" id="KW-0067">ATP-binding</keyword>
<evidence type="ECO:0000256" key="19">
    <source>
        <dbReference type="ARBA" id="ARBA00033239"/>
    </source>
</evidence>
<feature type="transmembrane region" description="Helical" evidence="21">
    <location>
        <begin position="813"/>
        <end position="832"/>
    </location>
</feature>
<keyword evidence="16" id="KW-0186">Copper</keyword>
<dbReference type="SFLD" id="SFLDF00027">
    <property type="entry name" value="p-type_atpase"/>
    <property type="match status" value="1"/>
</dbReference>
<dbReference type="Gene3D" id="3.40.1110.10">
    <property type="entry name" value="Calcium-transporting ATPase, cytoplasmic domain N"/>
    <property type="match status" value="1"/>
</dbReference>
<dbReference type="InterPro" id="IPR001757">
    <property type="entry name" value="P_typ_ATPase"/>
</dbReference>
<evidence type="ECO:0000256" key="13">
    <source>
        <dbReference type="ARBA" id="ARBA00022842"/>
    </source>
</evidence>
<evidence type="ECO:0000256" key="2">
    <source>
        <dbReference type="ARBA" id="ARBA00006024"/>
    </source>
</evidence>
<dbReference type="InterPro" id="IPR027256">
    <property type="entry name" value="P-typ_ATPase_IB"/>
</dbReference>
<dbReference type="GO" id="GO:0055070">
    <property type="term" value="P:copper ion homeostasis"/>
    <property type="evidence" value="ECO:0007669"/>
    <property type="project" value="TreeGrafter"/>
</dbReference>
<dbReference type="InterPro" id="IPR006122">
    <property type="entry name" value="HMA_Cu_ion-bd"/>
</dbReference>
<dbReference type="EC" id="7.2.2.8" evidence="3"/>
<feature type="transmembrane region" description="Helical" evidence="21">
    <location>
        <begin position="785"/>
        <end position="807"/>
    </location>
</feature>
<dbReference type="GO" id="GO:0005524">
    <property type="term" value="F:ATP binding"/>
    <property type="evidence" value="ECO:0007669"/>
    <property type="project" value="UniProtKB-UniRule"/>
</dbReference>
<proteinExistence type="inferred from homology"/>
<dbReference type="Gene3D" id="2.70.150.10">
    <property type="entry name" value="Calcium-transporting ATPase, cytoplasmic transduction domain A"/>
    <property type="match status" value="1"/>
</dbReference>
<dbReference type="InterPro" id="IPR044492">
    <property type="entry name" value="P_typ_ATPase_HD_dom"/>
</dbReference>
<dbReference type="PROSITE" id="PS00154">
    <property type="entry name" value="ATPASE_E1_E2"/>
    <property type="match status" value="1"/>
</dbReference>
<dbReference type="GO" id="GO:0016887">
    <property type="term" value="F:ATP hydrolysis activity"/>
    <property type="evidence" value="ECO:0007669"/>
    <property type="project" value="InterPro"/>
</dbReference>